<dbReference type="Proteomes" id="UP001497457">
    <property type="component" value="Chromosome 7b"/>
</dbReference>
<accession>A0ABC9FRL1</accession>
<feature type="compositionally biased region" description="Basic residues" evidence="1">
    <location>
        <begin position="42"/>
        <end position="52"/>
    </location>
</feature>
<dbReference type="Pfam" id="PF23635">
    <property type="entry name" value="Beta-prop_AT5G49610-like"/>
    <property type="match status" value="1"/>
</dbReference>
<feature type="domain" description="F-box protein AT5G49610-like beta-propeller" evidence="3">
    <location>
        <begin position="204"/>
        <end position="476"/>
    </location>
</feature>
<evidence type="ECO:0000256" key="1">
    <source>
        <dbReference type="SAM" id="MobiDB-lite"/>
    </source>
</evidence>
<evidence type="ECO:0000313" key="4">
    <source>
        <dbReference type="EMBL" id="CAL5080932.1"/>
    </source>
</evidence>
<proteinExistence type="predicted"/>
<protein>
    <recommendedName>
        <fullName evidence="6">F-box domain-containing protein</fullName>
    </recommendedName>
</protein>
<dbReference type="InterPro" id="IPR001810">
    <property type="entry name" value="F-box_dom"/>
</dbReference>
<dbReference type="AlphaFoldDB" id="A0ABC9FRL1"/>
<reference evidence="5" key="1">
    <citation type="submission" date="2024-06" db="EMBL/GenBank/DDBJ databases">
        <authorList>
            <person name="Ryan C."/>
        </authorList>
    </citation>
    <scope>NUCLEOTIDE SEQUENCE [LARGE SCALE GENOMIC DNA]</scope>
</reference>
<feature type="compositionally biased region" description="Polar residues" evidence="1">
    <location>
        <begin position="53"/>
        <end position="68"/>
    </location>
</feature>
<feature type="domain" description="F-box" evidence="2">
    <location>
        <begin position="69"/>
        <end position="104"/>
    </location>
</feature>
<evidence type="ECO:0000259" key="2">
    <source>
        <dbReference type="Pfam" id="PF12937"/>
    </source>
</evidence>
<evidence type="ECO:0008006" key="6">
    <source>
        <dbReference type="Google" id="ProtNLM"/>
    </source>
</evidence>
<name>A0ABC9FRL1_9POAL</name>
<feature type="region of interest" description="Disordered" evidence="1">
    <location>
        <begin position="36"/>
        <end position="69"/>
    </location>
</feature>
<gene>
    <name evidence="4" type="ORF">URODEC1_LOCUS108342</name>
</gene>
<dbReference type="SUPFAM" id="SSF81383">
    <property type="entry name" value="F-box domain"/>
    <property type="match status" value="1"/>
</dbReference>
<dbReference type="CDD" id="cd09917">
    <property type="entry name" value="F-box_SF"/>
    <property type="match status" value="1"/>
</dbReference>
<organism evidence="4 5">
    <name type="scientific">Urochloa decumbens</name>
    <dbReference type="NCBI Taxonomy" id="240449"/>
    <lineage>
        <taxon>Eukaryota</taxon>
        <taxon>Viridiplantae</taxon>
        <taxon>Streptophyta</taxon>
        <taxon>Embryophyta</taxon>
        <taxon>Tracheophyta</taxon>
        <taxon>Spermatophyta</taxon>
        <taxon>Magnoliopsida</taxon>
        <taxon>Liliopsida</taxon>
        <taxon>Poales</taxon>
        <taxon>Poaceae</taxon>
        <taxon>PACMAD clade</taxon>
        <taxon>Panicoideae</taxon>
        <taxon>Panicodae</taxon>
        <taxon>Paniceae</taxon>
        <taxon>Melinidinae</taxon>
        <taxon>Urochloa</taxon>
    </lineage>
</organism>
<dbReference type="InterPro" id="IPR036047">
    <property type="entry name" value="F-box-like_dom_sf"/>
</dbReference>
<dbReference type="PANTHER" id="PTHR33207">
    <property type="entry name" value="F-BOX DOMAIN CONTAINING PROTEIN-RELATED"/>
    <property type="match status" value="1"/>
</dbReference>
<keyword evidence="5" id="KW-1185">Reference proteome</keyword>
<dbReference type="InterPro" id="IPR056594">
    <property type="entry name" value="AT5G49610-like_b-prop"/>
</dbReference>
<dbReference type="Pfam" id="PF12937">
    <property type="entry name" value="F-box-like"/>
    <property type="match status" value="1"/>
</dbReference>
<evidence type="ECO:0000259" key="3">
    <source>
        <dbReference type="Pfam" id="PF23635"/>
    </source>
</evidence>
<dbReference type="EMBL" id="OZ075117">
    <property type="protein sequence ID" value="CAL5080932.1"/>
    <property type="molecule type" value="Genomic_DNA"/>
</dbReference>
<dbReference type="Gene3D" id="1.20.1280.50">
    <property type="match status" value="1"/>
</dbReference>
<reference evidence="4 5" key="2">
    <citation type="submission" date="2024-10" db="EMBL/GenBank/DDBJ databases">
        <authorList>
            <person name="Ryan C."/>
        </authorList>
    </citation>
    <scope>NUCLEOTIDE SEQUENCE [LARGE SCALE GENOMIC DNA]</scope>
</reference>
<evidence type="ECO:0000313" key="5">
    <source>
        <dbReference type="Proteomes" id="UP001497457"/>
    </source>
</evidence>
<sequence>MAATVLAIFRWLTSKIFRHKETGTETGAQDFALCDSGSMGKKGTRRRKKKKPSQAQAKNNPPAGQTSVHDLPDELLDHVLLGLAPSLLHLVRAAATCRRWRRAVAGGGFVARCQALHCAPRAAGHYYTRPAFEPDDHGPPARALKLVMFVPTAPAARAKERSLFSLNFIYRRITPKVGRVPAREYQWVSVTRQRSLNMEIGDSRGSLLLLQTAGARWSPDFIVCEPVSRRFQAIVCPAALGHPLFLGAFLLDGGGADAMSNYRVLNVLCQRSATYWERGTPRACVFAPGNDDGGWRMGWNTMDDDLEVRSVEKIHLAGRAAGRIYWGIETARTVLVLDESTLKFSLVTFPEHMRWQYRRTSFRVIGGVDGDSTVRVVRMDGQELAIYGQLPRTGEWVLEKSVRLREAAAGLRDWKDSLLMLPARIVTVGETFVVLSPAEEAWLFSVELETMELEREHERNWHDGPAFPCAQPWPPVLQACVDQGDSVGKGRRRRKRC</sequence>